<evidence type="ECO:0000313" key="12">
    <source>
        <dbReference type="Proteomes" id="UP000583929"/>
    </source>
</evidence>
<dbReference type="EMBL" id="JAATIQ010000081">
    <property type="protein sequence ID" value="KAF4386480.1"/>
    <property type="molecule type" value="Genomic_DNA"/>
</dbReference>
<dbReference type="PANTHER" id="PTHR32093">
    <property type="entry name" value="LEUCINE-RICH REPEAT EXTENSIN-LIKE PROTEIN 3-RELATED"/>
    <property type="match status" value="1"/>
</dbReference>
<protein>
    <recommendedName>
        <fullName evidence="9">Cell wall hydroxyproline-rich glycoprotein</fullName>
    </recommendedName>
</protein>
<dbReference type="FunFam" id="3.80.10.10:FF:000383">
    <property type="entry name" value="Leucine-rich repeat receptor protein kinase EMS1"/>
    <property type="match status" value="1"/>
</dbReference>
<dbReference type="SUPFAM" id="SSF52058">
    <property type="entry name" value="L domain-like"/>
    <property type="match status" value="1"/>
</dbReference>
<keyword evidence="2" id="KW-0134">Cell wall</keyword>
<feature type="region of interest" description="Disordered" evidence="10">
    <location>
        <begin position="437"/>
        <end position="465"/>
    </location>
</feature>
<keyword evidence="12" id="KW-1185">Reference proteome</keyword>
<evidence type="ECO:0000256" key="7">
    <source>
        <dbReference type="ARBA" id="ARBA00023180"/>
    </source>
</evidence>
<feature type="compositionally biased region" description="Low complexity" evidence="10">
    <location>
        <begin position="18"/>
        <end position="34"/>
    </location>
</feature>
<evidence type="ECO:0000256" key="6">
    <source>
        <dbReference type="ARBA" id="ARBA00022737"/>
    </source>
</evidence>
<accession>A0A7J6GVS4</accession>
<proteinExistence type="predicted"/>
<dbReference type="Pfam" id="PF13855">
    <property type="entry name" value="LRR_8"/>
    <property type="match status" value="1"/>
</dbReference>
<evidence type="ECO:0000256" key="1">
    <source>
        <dbReference type="ARBA" id="ARBA00004191"/>
    </source>
</evidence>
<evidence type="ECO:0000256" key="10">
    <source>
        <dbReference type="SAM" id="MobiDB-lite"/>
    </source>
</evidence>
<dbReference type="InterPro" id="IPR001611">
    <property type="entry name" value="Leu-rich_rpt"/>
</dbReference>
<keyword evidence="4" id="KW-0433">Leucine-rich repeat</keyword>
<feature type="compositionally biased region" description="Basic and acidic residues" evidence="10">
    <location>
        <begin position="447"/>
        <end position="456"/>
    </location>
</feature>
<evidence type="ECO:0000256" key="8">
    <source>
        <dbReference type="ARBA" id="ARBA00023278"/>
    </source>
</evidence>
<dbReference type="Proteomes" id="UP000583929">
    <property type="component" value="Unassembled WGS sequence"/>
</dbReference>
<organism evidence="11 12">
    <name type="scientific">Cannabis sativa</name>
    <name type="common">Hemp</name>
    <name type="synonym">Marijuana</name>
    <dbReference type="NCBI Taxonomy" id="3483"/>
    <lineage>
        <taxon>Eukaryota</taxon>
        <taxon>Viridiplantae</taxon>
        <taxon>Streptophyta</taxon>
        <taxon>Embryophyta</taxon>
        <taxon>Tracheophyta</taxon>
        <taxon>Spermatophyta</taxon>
        <taxon>Magnoliopsida</taxon>
        <taxon>eudicotyledons</taxon>
        <taxon>Gunneridae</taxon>
        <taxon>Pentapetalae</taxon>
        <taxon>rosids</taxon>
        <taxon>fabids</taxon>
        <taxon>Rosales</taxon>
        <taxon>Cannabaceae</taxon>
        <taxon>Cannabis</taxon>
    </lineage>
</organism>
<keyword evidence="6" id="KW-0677">Repeat</keyword>
<name>A0A7J6GVS4_CANSA</name>
<dbReference type="Gene3D" id="3.80.10.10">
    <property type="entry name" value="Ribonuclease Inhibitor"/>
    <property type="match status" value="2"/>
</dbReference>
<keyword evidence="7" id="KW-0325">Glycoprotein</keyword>
<keyword evidence="8" id="KW-0379">Hydroxylation</keyword>
<dbReference type="AlphaFoldDB" id="A0A7J6GVS4"/>
<evidence type="ECO:0000256" key="4">
    <source>
        <dbReference type="ARBA" id="ARBA00022614"/>
    </source>
</evidence>
<dbReference type="InterPro" id="IPR032675">
    <property type="entry name" value="LRR_dom_sf"/>
</dbReference>
<dbReference type="InterPro" id="IPR051582">
    <property type="entry name" value="LRR_extensin-like_regulator"/>
</dbReference>
<dbReference type="Pfam" id="PF00560">
    <property type="entry name" value="LRR_1"/>
    <property type="match status" value="1"/>
</dbReference>
<keyword evidence="5" id="KW-0732">Signal</keyword>
<reference evidence="11 12" key="1">
    <citation type="journal article" date="2020" name="bioRxiv">
        <title>Sequence and annotation of 42 cannabis genomes reveals extensive copy number variation in cannabinoid synthesis and pathogen resistance genes.</title>
        <authorList>
            <person name="Mckernan K.J."/>
            <person name="Helbert Y."/>
            <person name="Kane L.T."/>
            <person name="Ebling H."/>
            <person name="Zhang L."/>
            <person name="Liu B."/>
            <person name="Eaton Z."/>
            <person name="Mclaughlin S."/>
            <person name="Kingan S."/>
            <person name="Baybayan P."/>
            <person name="Concepcion G."/>
            <person name="Jordan M."/>
            <person name="Riva A."/>
            <person name="Barbazuk W."/>
            <person name="Harkins T."/>
        </authorList>
    </citation>
    <scope>NUCLEOTIDE SEQUENCE [LARGE SCALE GENOMIC DNA]</scope>
    <source>
        <strain evidence="12">cv. Jamaican Lion 4</strain>
        <tissue evidence="11">Leaf</tissue>
    </source>
</reference>
<evidence type="ECO:0000313" key="11">
    <source>
        <dbReference type="EMBL" id="KAF4386480.1"/>
    </source>
</evidence>
<feature type="region of interest" description="Disordered" evidence="10">
    <location>
        <begin position="1"/>
        <end position="34"/>
    </location>
</feature>
<evidence type="ECO:0000256" key="9">
    <source>
        <dbReference type="ARBA" id="ARBA00041871"/>
    </source>
</evidence>
<dbReference type="FunFam" id="3.80.10.10:FF:000224">
    <property type="entry name" value="Leucine-rich repeat extensin-like protein 1"/>
    <property type="match status" value="1"/>
</dbReference>
<sequence>MAAKQSNNHHHHHHNRHSSSSSSSSSDDSNNNNNPRLHQAFIALQAWKKVIYSDPSNFTTNWKGPLVCNYTGIYCAPSLDNPHLRVVAGIDLNQGDIAGFIPEEFGLLTDLALIHLNSNRFCGIIPQTFSNLTLLFELDLSNNRFVGPFPTVLLTLPTLNFLDIRFNEFEGPLPSQLFLKKLDAVFVNNNRFTSLNFPQSMINGSGTASVLVFANNNYGSGKTFTIPPSIVSFANSLEEFLLSNTNLSGCLPQEVGFLYKLKLFDVSNNQIVGPIPYSMAGLFNLEQLNLAHNKMEGLVPPGICMLPKLQNFTLSYNFFCEEDEICRNLSSNDKNKGKRVVFDDRRNCIPERRFQRSEKECSAVIEHPYECHDYDQVEHYSFGGTGVGPAFAPVPAPVPSLSPSPTPTLKGVGTVTIGCRGGDDGEERLLDIDSFSGESVTASGGERSQDCERRPPTAEASGHLHRGRANMVWVEEWCRRQSGEGQSSICLGLNRKRGSQGQGVWSDDIDR</sequence>
<gene>
    <name evidence="11" type="ORF">G4B88_006736</name>
</gene>
<dbReference type="PANTHER" id="PTHR32093:SF50">
    <property type="entry name" value="EXTENSIN-LIKE PROTEIN"/>
    <property type="match status" value="1"/>
</dbReference>
<evidence type="ECO:0000256" key="3">
    <source>
        <dbReference type="ARBA" id="ARBA00022525"/>
    </source>
</evidence>
<keyword evidence="3" id="KW-0964">Secreted</keyword>
<comment type="caution">
    <text evidence="11">The sequence shown here is derived from an EMBL/GenBank/DDBJ whole genome shotgun (WGS) entry which is preliminary data.</text>
</comment>
<comment type="subcellular location">
    <subcellularLocation>
        <location evidence="1">Secreted</location>
        <location evidence="1">Cell wall</location>
    </subcellularLocation>
</comment>
<evidence type="ECO:0000256" key="2">
    <source>
        <dbReference type="ARBA" id="ARBA00022512"/>
    </source>
</evidence>
<feature type="compositionally biased region" description="Basic residues" evidence="10">
    <location>
        <begin position="7"/>
        <end position="17"/>
    </location>
</feature>
<evidence type="ECO:0000256" key="5">
    <source>
        <dbReference type="ARBA" id="ARBA00022729"/>
    </source>
</evidence>